<dbReference type="InterPro" id="IPR020806">
    <property type="entry name" value="PKS_PP-bd"/>
</dbReference>
<dbReference type="SUPFAM" id="SSF51735">
    <property type="entry name" value="NAD(P)-binding Rossmann-fold domains"/>
    <property type="match status" value="2"/>
</dbReference>
<dbReference type="InterPro" id="IPR014043">
    <property type="entry name" value="Acyl_transferase_dom"/>
</dbReference>
<dbReference type="Pfam" id="PF00109">
    <property type="entry name" value="ketoacyl-synt"/>
    <property type="match status" value="1"/>
</dbReference>
<dbReference type="InterPro" id="IPR013217">
    <property type="entry name" value="Methyltransf_12"/>
</dbReference>
<evidence type="ECO:0000256" key="8">
    <source>
        <dbReference type="ARBA" id="ARBA00023315"/>
    </source>
</evidence>
<dbReference type="InterPro" id="IPR013149">
    <property type="entry name" value="ADH-like_C"/>
</dbReference>
<dbReference type="SMART" id="SM00827">
    <property type="entry name" value="PKS_AT"/>
    <property type="match status" value="1"/>
</dbReference>
<protein>
    <submittedName>
        <fullName evidence="13">Highly reducing polyketide synthase lcsB</fullName>
    </submittedName>
</protein>
<dbReference type="Gene3D" id="3.10.129.110">
    <property type="entry name" value="Polyketide synthase dehydratase"/>
    <property type="match status" value="1"/>
</dbReference>
<dbReference type="SUPFAM" id="SSF52151">
    <property type="entry name" value="FabD/lysophospholipase-like"/>
    <property type="match status" value="1"/>
</dbReference>
<dbReference type="InterPro" id="IPR014031">
    <property type="entry name" value="Ketoacyl_synth_C"/>
</dbReference>
<dbReference type="CDD" id="cd05195">
    <property type="entry name" value="enoyl_red"/>
    <property type="match status" value="1"/>
</dbReference>
<dbReference type="Pfam" id="PF08659">
    <property type="entry name" value="KR"/>
    <property type="match status" value="1"/>
</dbReference>
<dbReference type="PROSITE" id="PS50075">
    <property type="entry name" value="CARRIER"/>
    <property type="match status" value="1"/>
</dbReference>
<proteinExistence type="predicted"/>
<dbReference type="Pfam" id="PF00107">
    <property type="entry name" value="ADH_zinc_N"/>
    <property type="match status" value="1"/>
</dbReference>
<dbReference type="InterPro" id="IPR016036">
    <property type="entry name" value="Malonyl_transacylase_ACP-bd"/>
</dbReference>
<evidence type="ECO:0000256" key="1">
    <source>
        <dbReference type="ARBA" id="ARBA00022450"/>
    </source>
</evidence>
<evidence type="ECO:0000313" key="14">
    <source>
        <dbReference type="Proteomes" id="UP001338125"/>
    </source>
</evidence>
<dbReference type="InterPro" id="IPR011032">
    <property type="entry name" value="GroES-like_sf"/>
</dbReference>
<evidence type="ECO:0000256" key="3">
    <source>
        <dbReference type="ARBA" id="ARBA00022603"/>
    </source>
</evidence>
<evidence type="ECO:0000256" key="2">
    <source>
        <dbReference type="ARBA" id="ARBA00022553"/>
    </source>
</evidence>
<dbReference type="InterPro" id="IPR036736">
    <property type="entry name" value="ACP-like_sf"/>
</dbReference>
<keyword evidence="2" id="KW-0597">Phosphoprotein</keyword>
<evidence type="ECO:0000259" key="12">
    <source>
        <dbReference type="PROSITE" id="PS52019"/>
    </source>
</evidence>
<evidence type="ECO:0000259" key="10">
    <source>
        <dbReference type="PROSITE" id="PS50075"/>
    </source>
</evidence>
<organism evidence="13 14">
    <name type="scientific">Cladobotryum mycophilum</name>
    <dbReference type="NCBI Taxonomy" id="491253"/>
    <lineage>
        <taxon>Eukaryota</taxon>
        <taxon>Fungi</taxon>
        <taxon>Dikarya</taxon>
        <taxon>Ascomycota</taxon>
        <taxon>Pezizomycotina</taxon>
        <taxon>Sordariomycetes</taxon>
        <taxon>Hypocreomycetidae</taxon>
        <taxon>Hypocreales</taxon>
        <taxon>Hypocreaceae</taxon>
        <taxon>Cladobotryum</taxon>
    </lineage>
</organism>
<gene>
    <name evidence="13" type="ORF">PT974_07690</name>
</gene>
<dbReference type="InterPro" id="IPR016035">
    <property type="entry name" value="Acyl_Trfase/lysoPLipase"/>
</dbReference>
<keyword evidence="14" id="KW-1185">Reference proteome</keyword>
<dbReference type="Gene3D" id="1.10.1200.10">
    <property type="entry name" value="ACP-like"/>
    <property type="match status" value="1"/>
</dbReference>
<dbReference type="Pfam" id="PF23297">
    <property type="entry name" value="ACP_SdgA_C"/>
    <property type="match status" value="1"/>
</dbReference>
<dbReference type="PROSITE" id="PS52004">
    <property type="entry name" value="KS3_2"/>
    <property type="match status" value="1"/>
</dbReference>
<comment type="caution">
    <text evidence="13">The sequence shown here is derived from an EMBL/GenBank/DDBJ whole genome shotgun (WGS) entry which is preliminary data.</text>
</comment>
<dbReference type="InterPro" id="IPR013154">
    <property type="entry name" value="ADH-like_N"/>
</dbReference>
<dbReference type="PROSITE" id="PS52019">
    <property type="entry name" value="PKS_MFAS_DH"/>
    <property type="match status" value="1"/>
</dbReference>
<feature type="domain" description="Ketosynthase family 3 (KS3)" evidence="11">
    <location>
        <begin position="22"/>
        <end position="441"/>
    </location>
</feature>
<dbReference type="InterPro" id="IPR032821">
    <property type="entry name" value="PKS_assoc"/>
</dbReference>
<keyword evidence="3" id="KW-0489">Methyltransferase</keyword>
<dbReference type="EMBL" id="JAVFKD010000013">
    <property type="protein sequence ID" value="KAK5991657.1"/>
    <property type="molecule type" value="Genomic_DNA"/>
</dbReference>
<dbReference type="InterPro" id="IPR049551">
    <property type="entry name" value="PKS_DH_C"/>
</dbReference>
<dbReference type="Gene3D" id="3.90.180.10">
    <property type="entry name" value="Medium-chain alcohol dehydrogenases, catalytic domain"/>
    <property type="match status" value="1"/>
</dbReference>
<accession>A0ABR0SHL6</accession>
<keyword evidence="8" id="KW-0012">Acyltransferase</keyword>
<feature type="domain" description="PKS/mFAS DH" evidence="12">
    <location>
        <begin position="928"/>
        <end position="1211"/>
    </location>
</feature>
<dbReference type="SUPFAM" id="SSF53901">
    <property type="entry name" value="Thiolase-like"/>
    <property type="match status" value="1"/>
</dbReference>
<dbReference type="SMART" id="SM00822">
    <property type="entry name" value="PKS_KR"/>
    <property type="match status" value="1"/>
</dbReference>
<dbReference type="SUPFAM" id="SSF55048">
    <property type="entry name" value="Probable ACP-binding domain of malonyl-CoA ACP transacylase"/>
    <property type="match status" value="1"/>
</dbReference>
<dbReference type="Gene3D" id="3.40.50.720">
    <property type="entry name" value="NAD(P)-binding Rossmann-like Domain"/>
    <property type="match status" value="1"/>
</dbReference>
<evidence type="ECO:0000256" key="6">
    <source>
        <dbReference type="ARBA" id="ARBA00023002"/>
    </source>
</evidence>
<evidence type="ECO:0000256" key="5">
    <source>
        <dbReference type="ARBA" id="ARBA00022857"/>
    </source>
</evidence>
<dbReference type="InterPro" id="IPR020843">
    <property type="entry name" value="ER"/>
</dbReference>
<dbReference type="InterPro" id="IPR020841">
    <property type="entry name" value="PKS_Beta-ketoAc_synthase_dom"/>
</dbReference>
<dbReference type="InterPro" id="IPR018201">
    <property type="entry name" value="Ketoacyl_synth_AS"/>
</dbReference>
<dbReference type="PANTHER" id="PTHR43775:SF49">
    <property type="entry name" value="SYNTHASE, PUTATIVE (JCVI)-RELATED"/>
    <property type="match status" value="1"/>
</dbReference>
<dbReference type="SUPFAM" id="SSF53335">
    <property type="entry name" value="S-adenosyl-L-methionine-dependent methyltransferases"/>
    <property type="match status" value="1"/>
</dbReference>
<dbReference type="PROSITE" id="PS00012">
    <property type="entry name" value="PHOSPHOPANTETHEINE"/>
    <property type="match status" value="1"/>
</dbReference>
<dbReference type="InterPro" id="IPR009081">
    <property type="entry name" value="PP-bd_ACP"/>
</dbReference>
<dbReference type="InterPro" id="IPR049552">
    <property type="entry name" value="PKS_DH_N"/>
</dbReference>
<dbReference type="SUPFAM" id="SSF50129">
    <property type="entry name" value="GroES-like"/>
    <property type="match status" value="1"/>
</dbReference>
<feature type="active site" description="Proton donor; for dehydratase activity" evidence="9">
    <location>
        <position position="1128"/>
    </location>
</feature>
<evidence type="ECO:0000313" key="13">
    <source>
        <dbReference type="EMBL" id="KAK5991657.1"/>
    </source>
</evidence>
<dbReference type="SUPFAM" id="SSF47336">
    <property type="entry name" value="ACP-like"/>
    <property type="match status" value="1"/>
</dbReference>
<dbReference type="InterPro" id="IPR049900">
    <property type="entry name" value="PKS_mFAS_DH"/>
</dbReference>
<dbReference type="SMART" id="SM00826">
    <property type="entry name" value="PKS_DH"/>
    <property type="match status" value="1"/>
</dbReference>
<dbReference type="Pfam" id="PF08242">
    <property type="entry name" value="Methyltransf_12"/>
    <property type="match status" value="1"/>
</dbReference>
<dbReference type="Gene3D" id="3.40.366.10">
    <property type="entry name" value="Malonyl-Coenzyme A Acyl Carrier Protein, domain 2"/>
    <property type="match status" value="1"/>
</dbReference>
<dbReference type="Gene3D" id="3.30.70.3290">
    <property type="match status" value="1"/>
</dbReference>
<dbReference type="Pfam" id="PF14765">
    <property type="entry name" value="PS-DH"/>
    <property type="match status" value="1"/>
</dbReference>
<keyword evidence="4" id="KW-0808">Transferase</keyword>
<dbReference type="Gene3D" id="3.40.50.150">
    <property type="entry name" value="Vaccinia Virus protein VP39"/>
    <property type="match status" value="1"/>
</dbReference>
<dbReference type="Proteomes" id="UP001338125">
    <property type="component" value="Unassembled WGS sequence"/>
</dbReference>
<keyword evidence="7" id="KW-0511">Multifunctional enzyme</keyword>
<dbReference type="InterPro" id="IPR050091">
    <property type="entry name" value="PKS_NRPS_Biosynth_Enz"/>
</dbReference>
<dbReference type="Pfam" id="PF21089">
    <property type="entry name" value="PKS_DH_N"/>
    <property type="match status" value="1"/>
</dbReference>
<reference evidence="13 14" key="1">
    <citation type="submission" date="2024-01" db="EMBL/GenBank/DDBJ databases">
        <title>Complete genome of Cladobotryum mycophilum ATHUM6906.</title>
        <authorList>
            <person name="Christinaki A.C."/>
            <person name="Myridakis A.I."/>
            <person name="Kouvelis V.N."/>
        </authorList>
    </citation>
    <scope>NUCLEOTIDE SEQUENCE [LARGE SCALE GENOMIC DNA]</scope>
    <source>
        <strain evidence="13 14">ATHUM6906</strain>
    </source>
</reference>
<evidence type="ECO:0000256" key="9">
    <source>
        <dbReference type="PROSITE-ProRule" id="PRU01363"/>
    </source>
</evidence>
<dbReference type="PANTHER" id="PTHR43775">
    <property type="entry name" value="FATTY ACID SYNTHASE"/>
    <property type="match status" value="1"/>
</dbReference>
<dbReference type="InterPro" id="IPR020807">
    <property type="entry name" value="PKS_DH"/>
</dbReference>
<evidence type="ECO:0000259" key="11">
    <source>
        <dbReference type="PROSITE" id="PS52004"/>
    </source>
</evidence>
<dbReference type="SMART" id="SM00823">
    <property type="entry name" value="PKS_PP"/>
    <property type="match status" value="1"/>
</dbReference>
<dbReference type="InterPro" id="IPR006162">
    <property type="entry name" value="Ppantetheine_attach_site"/>
</dbReference>
<feature type="domain" description="Carrier" evidence="10">
    <location>
        <begin position="2391"/>
        <end position="2469"/>
    </location>
</feature>
<dbReference type="SMART" id="SM00829">
    <property type="entry name" value="PKS_ER"/>
    <property type="match status" value="1"/>
</dbReference>
<dbReference type="SMART" id="SM00825">
    <property type="entry name" value="PKS_KS"/>
    <property type="match status" value="1"/>
</dbReference>
<dbReference type="Pfam" id="PF00698">
    <property type="entry name" value="Acyl_transf_1"/>
    <property type="match status" value="1"/>
</dbReference>
<feature type="region of interest" description="N-terminal hotdog fold" evidence="9">
    <location>
        <begin position="928"/>
        <end position="1055"/>
    </location>
</feature>
<dbReference type="InterPro" id="IPR014030">
    <property type="entry name" value="Ketoacyl_synth_N"/>
</dbReference>
<dbReference type="InterPro" id="IPR036291">
    <property type="entry name" value="NAD(P)-bd_dom_sf"/>
</dbReference>
<dbReference type="InterPro" id="IPR057326">
    <property type="entry name" value="KR_dom"/>
</dbReference>
<dbReference type="PROSITE" id="PS00606">
    <property type="entry name" value="KS3_1"/>
    <property type="match status" value="1"/>
</dbReference>
<dbReference type="InterPro" id="IPR013968">
    <property type="entry name" value="PKS_KR"/>
</dbReference>
<name>A0ABR0SHL6_9HYPO</name>
<sequence length="2476" mass="271314">MKLTHEFNSKVEDMVNHESAAAEPMAIVGMAMRLPGGVYNADDFWRMLIEKRHGLCEVPPDRYNAKGFHDPSGLSGTIKPEKGYFLKDVEIQQFDTSFFSLPKTEVEILDPAQRQLLEVAYECMEDAGATSWQGSDIGCYVGVFGEDWQDLNAKETQQKGGYRITSYSDFAIGNRLSHQYDLHGPSMAVKTGCSSSLVGLDMACEAIRKGECKGALVCGVSLIFSPTVTLALAAQGILSSSGPCKTFDATADGYGRGEAINAIYIKKLSQALMDGDSIRAIIRGTSVNTDGQTNGMMTPSPIAQEALIRRTYEGAGITNLGETAIVECHGTGTAVGDPLEASAVAKCFGDEGVIITSVKPNVGHSEGAAGLTSVIKAVLAIEHRKVPPNIFFNTPNPSIPFDRYNLHVPITVEEWPQGRAERISVNSFGVGGTNAHVILESLEQYEKFNQGFSNGRPRFNGKSCASDAVVGNGNCHTGEADDRPHLLLFSSNSHSSLEESVEAYKVCIQQSDASLKDVAYTLANRRDHMGHRAYAVAGNKSFEISSLGGANPTTRIAWIFTGQGAQWPGMGSELLDANPVFQSTIRSLDKILLGLTTPFKWTIEEELRNVASASRPSQAETGHVLVVAVQLGLVDMLHSWGMRPDWVLGHSSGEIAAAYASGAITAEAAISVAALRSTVTNGPGGKPGVMAALGLGPHEVGPYMEPGVVIACENSQSSVTVAGDSEQVEKTVQKIKKQRFGILARLLRVERAYHSPHMREYGPSYEAHLLPIVKSTSPMIPFFSSVTGKRLRGDGCLDASYWRQNMQNPVIFNTALRSALSEQDENTLLVEVGPHPALSGPIHQILRDLKRTGDVYSGTLQRDKGGEESILQLAGKLFQQHLSLKWSAICPPGRHVSNLPRHCWKRDTAHWTENRIAKEWRFRDHPPHELLGARVIEVSNEPWWRQKLSLEDVPWLSGHEVDGRIVFPGAGYVSMIGEALRQLHAELTYSLRNISIIAGLVLEYGKTVEIVTKLTPIAIDLSEQSPWYTFSISSYDGTKWIKHCVGEARASMEVSASLDVPKVCSHARKVDENEWYGILKQMGYNYTGMFRGLRSISTAPNTNESSATVETQQTNGSAKYAIHPAVIDKCFQLFTVSAYRGLRRNCGNTIVPTFIKELIISPTTQDLDVTANITTTEGESFVGDLTAQAVDQMILSLKGFKATALTSTDSAKENMPLIAQFEWRQHAAFSQLKDYIHPVKDCPREFALLEELSLLCSLDHLATIKPSENTPAHLLKFFAWMQNDVEKYRSGVNKYVPMDLQLWELSQEQRRARIEAIMAELSTSKYASFAAGMNGLLQMVDTIFTGETHPLHVLMKDNVLTQLYLAVDSLDYSGAVQLIAHENPRLRVLEIGAGTGGTTTKILRALKSPSGERMYSTYTYTDISAGFMVVAKDLFLNEENIEYTVLDISQDPVEQGFQLGNYDLIIGSNVVHATPSLQKSLGHLRSLLSPGGRIFLLEVCSEYKFLNYVMGFLPGWWLGADDNRVNEPYVSPERWVKELVSAGFKEPNAIVLDSTAPYHLSACIIASADVQTTKLSRVTLLCYAADGPYVKEMKANLETEGMDVDISVFGQSHAPRQVVISLLDLQEPIVHGLTKESFRSLLSHLKSFDATTIWVTRSSQVACEDPRAAMILGLARTARSELSIQLFTVELDNRTAVSIATEAVTNILLRTQTPGLDARLMDPDWEYAIIDGKILIPRLHWNSLPNAFAQSKTATTAFVKSITVRTPGLLNTMAWSESERGNLGQGQVLVQTKTMGLNFKDVLIALGVVNGDTSGLGFEGCGIVIEVGPDVQNVSVGDKVIYLWSGCFTTHLTLPQASCIKTDDSLAFEQLAAMPSVYATAALALVDKANLQSGQTILIHSACGGVGLAAIQIAQMLGAEVYCTVSNEEKRRYLVENHNIPQSHIFNSRDSSFLLDIMRATKNIGVDVVLNSLSGPLLHDSWSCVAEFGAMIEIGKRDFQRRAKLSMDPFEQNRTFIGLDLWHLFQTRPEKVTALVERCLQWIQAASQIQEAFRFMQSGRHIGKIVIKMPEDINTLKSTIITPAPVIHPDRSYLLVGGLGGLGRAVGTWMVEQGARYITFLSRSAKLTPELQGYLDELNSLGCQVQLVAGSVSSVSDVKVAVLNAPKPIAGVINFSMVLKDVSLSDMSFDDWTDVTAPKVEGTWNLHNAISSELDFFILCASYSGIIGQHGQANYAAANTFLDAFVQYRHYNGLAASVIDIGIMGEIGFVWKNTDALNRLQRSDLYILKERDFLNSVNLAMQRSKPGEAQAPNGAYGNHSQILLGLLTTAPIASCSNRLAWKRDVRMSIYHNTNNLYEEFANTACKTTSIQDSITHFVASAAANPAILEQENATTIIARAVAYTLASLLIKEESSINIEYSPTEIGIDSLVAMELRNWIHHTFSVEASTMTIVQGASLMALGEYIKREMIERLNCK</sequence>
<keyword evidence="5" id="KW-0521">NADP</keyword>
<keyword evidence="6" id="KW-0560">Oxidoreductase</keyword>
<dbReference type="Pfam" id="PF16197">
    <property type="entry name" value="KAsynt_C_assoc"/>
    <property type="match status" value="1"/>
</dbReference>
<dbReference type="InterPro" id="IPR029063">
    <property type="entry name" value="SAM-dependent_MTases_sf"/>
</dbReference>
<dbReference type="CDD" id="cd00833">
    <property type="entry name" value="PKS"/>
    <property type="match status" value="1"/>
</dbReference>
<dbReference type="Gene3D" id="3.40.47.10">
    <property type="match status" value="1"/>
</dbReference>
<dbReference type="InterPro" id="IPR001227">
    <property type="entry name" value="Ac_transferase_dom_sf"/>
</dbReference>
<dbReference type="InterPro" id="IPR016039">
    <property type="entry name" value="Thiolase-like"/>
</dbReference>
<feature type="region of interest" description="C-terminal hotdog fold" evidence="9">
    <location>
        <begin position="1065"/>
        <end position="1211"/>
    </location>
</feature>
<dbReference type="Pfam" id="PF08240">
    <property type="entry name" value="ADH_N"/>
    <property type="match status" value="1"/>
</dbReference>
<dbReference type="Pfam" id="PF02801">
    <property type="entry name" value="Ketoacyl-synt_C"/>
    <property type="match status" value="1"/>
</dbReference>
<evidence type="ECO:0000256" key="7">
    <source>
        <dbReference type="ARBA" id="ARBA00023268"/>
    </source>
</evidence>
<dbReference type="InterPro" id="IPR042104">
    <property type="entry name" value="PKS_dehydratase_sf"/>
</dbReference>
<evidence type="ECO:0000256" key="4">
    <source>
        <dbReference type="ARBA" id="ARBA00022679"/>
    </source>
</evidence>
<keyword evidence="1" id="KW-0596">Phosphopantetheine</keyword>
<feature type="active site" description="Proton acceptor; for dehydratase activity" evidence="9">
    <location>
        <position position="959"/>
    </location>
</feature>